<sequence>MGETLRIEDAVNETCPWSGKPVAADSLTRYKGAVVGFCNPGCRDKFEKAVAHFEAALAGRRMEASMGGATE</sequence>
<keyword evidence="2" id="KW-1185">Reference proteome</keyword>
<evidence type="ECO:0008006" key="3">
    <source>
        <dbReference type="Google" id="ProtNLM"/>
    </source>
</evidence>
<dbReference type="RefSeq" id="WP_133772644.1">
    <property type="nucleotide sequence ID" value="NZ_SNZR01000014.1"/>
</dbReference>
<protein>
    <recommendedName>
        <fullName evidence="3">Glutathione S-transferase</fullName>
    </recommendedName>
</protein>
<gene>
    <name evidence="1" type="ORF">EV668_3639</name>
</gene>
<reference evidence="1 2" key="1">
    <citation type="submission" date="2019-03" db="EMBL/GenBank/DDBJ databases">
        <title>Genomic Encyclopedia of Type Strains, Phase IV (KMG-IV): sequencing the most valuable type-strain genomes for metagenomic binning, comparative biology and taxonomic classification.</title>
        <authorList>
            <person name="Goeker M."/>
        </authorList>
    </citation>
    <scope>NUCLEOTIDE SEQUENCE [LARGE SCALE GENOMIC DNA]</scope>
    <source>
        <strain evidence="1 2">DSM 25903</strain>
    </source>
</reference>
<comment type="caution">
    <text evidence="1">The sequence shown here is derived from an EMBL/GenBank/DDBJ whole genome shotgun (WGS) entry which is preliminary data.</text>
</comment>
<evidence type="ECO:0000313" key="2">
    <source>
        <dbReference type="Proteomes" id="UP000295122"/>
    </source>
</evidence>
<dbReference type="OrthoDB" id="7410162at2"/>
<dbReference type="EMBL" id="SNZR01000014">
    <property type="protein sequence ID" value="TDR89151.1"/>
    <property type="molecule type" value="Genomic_DNA"/>
</dbReference>
<dbReference type="Proteomes" id="UP000295122">
    <property type="component" value="Unassembled WGS sequence"/>
</dbReference>
<evidence type="ECO:0000313" key="1">
    <source>
        <dbReference type="EMBL" id="TDR89151.1"/>
    </source>
</evidence>
<dbReference type="AlphaFoldDB" id="A0A4R7BUH3"/>
<organism evidence="1 2">
    <name type="scientific">Enterovirga rhinocerotis</name>
    <dbReference type="NCBI Taxonomy" id="1339210"/>
    <lineage>
        <taxon>Bacteria</taxon>
        <taxon>Pseudomonadati</taxon>
        <taxon>Pseudomonadota</taxon>
        <taxon>Alphaproteobacteria</taxon>
        <taxon>Hyphomicrobiales</taxon>
        <taxon>Methylobacteriaceae</taxon>
        <taxon>Enterovirga</taxon>
    </lineage>
</organism>
<name>A0A4R7BUH3_9HYPH</name>
<proteinExistence type="predicted"/>
<accession>A0A4R7BUH3</accession>